<sequence length="47" mass="5553">MPFAFAIFRRGAGRFKPTPCRVGINPFEKIFSDIYHLKKSEHYVRSH</sequence>
<proteinExistence type="predicted"/>
<dbReference type="Proteomes" id="UP000256710">
    <property type="component" value="Unassembled WGS sequence"/>
</dbReference>
<reference evidence="1 2" key="1">
    <citation type="submission" date="2018-01" db="EMBL/GenBank/DDBJ databases">
        <authorList>
            <person name="Clerissi C."/>
        </authorList>
    </citation>
    <scope>NUCLEOTIDE SEQUENCE [LARGE SCALE GENOMIC DNA]</scope>
    <source>
        <strain evidence="1">Cupriavidus taiwanensis STM 6082</strain>
    </source>
</reference>
<accession>A0ABY1V240</accession>
<comment type="caution">
    <text evidence="1">The sequence shown here is derived from an EMBL/GenBank/DDBJ whole genome shotgun (WGS) entry which is preliminary data.</text>
</comment>
<evidence type="ECO:0000313" key="1">
    <source>
        <dbReference type="EMBL" id="SOZ36456.1"/>
    </source>
</evidence>
<name>A0ABY1V240_9BURK</name>
<dbReference type="EMBL" id="OFTC01000021">
    <property type="protein sequence ID" value="SOZ36456.1"/>
    <property type="molecule type" value="Genomic_DNA"/>
</dbReference>
<organism evidence="1 2">
    <name type="scientific">Cupriavidus neocaledonicus</name>
    <dbReference type="NCBI Taxonomy" id="1040979"/>
    <lineage>
        <taxon>Bacteria</taxon>
        <taxon>Pseudomonadati</taxon>
        <taxon>Pseudomonadota</taxon>
        <taxon>Betaproteobacteria</taxon>
        <taxon>Burkholderiales</taxon>
        <taxon>Burkholderiaceae</taxon>
        <taxon>Cupriavidus</taxon>
    </lineage>
</organism>
<gene>
    <name evidence="1" type="ORF">CBM2605_A280047</name>
</gene>
<protein>
    <submittedName>
        <fullName evidence="1">Uncharacterized protein</fullName>
    </submittedName>
</protein>
<keyword evidence="2" id="KW-1185">Reference proteome</keyword>
<evidence type="ECO:0000313" key="2">
    <source>
        <dbReference type="Proteomes" id="UP000256710"/>
    </source>
</evidence>